<dbReference type="PIRSF" id="PIRSF001365">
    <property type="entry name" value="DHDPS"/>
    <property type="match status" value="1"/>
</dbReference>
<keyword evidence="7 12" id="KW-0220">Diaminopimelate biosynthesis</keyword>
<evidence type="ECO:0000256" key="12">
    <source>
        <dbReference type="HAMAP-Rule" id="MF_00418"/>
    </source>
</evidence>
<evidence type="ECO:0000256" key="10">
    <source>
        <dbReference type="ARBA" id="ARBA00023270"/>
    </source>
</evidence>
<dbReference type="InterPro" id="IPR002220">
    <property type="entry name" value="DapA-like"/>
</dbReference>
<comment type="caution">
    <text evidence="12">Was originally thought to be a dihydrodipicolinate synthase (DHDPS), catalyzing the condensation of (S)-aspartate-beta-semialdehyde [(S)-ASA] and pyruvate to dihydrodipicolinate (DHDP). However, it was shown in E.coli that the product of the enzymatic reaction is not dihydrodipicolinate but in fact (4S)-4-hydroxy-2,3,4,5-tetrahydro-(2S)-dipicolinic acid (HTPA), and that the consecutive dehydration reaction leading to DHDP is not spontaneous but catalyzed by DapB.</text>
</comment>
<evidence type="ECO:0000256" key="11">
    <source>
        <dbReference type="ARBA" id="ARBA00047836"/>
    </source>
</evidence>
<comment type="subunit">
    <text evidence="12">Homotetramer; dimer of dimers.</text>
</comment>
<feature type="active site" description="Schiff-base intermediate with substrate" evidence="12 14">
    <location>
        <position position="166"/>
    </location>
</feature>
<dbReference type="OrthoDB" id="9782828at2"/>
<dbReference type="STRING" id="1576369.SAMN05421753_10956"/>
<feature type="site" description="Part of a proton relay during catalysis" evidence="12">
    <location>
        <position position="49"/>
    </location>
</feature>
<protein>
    <recommendedName>
        <fullName evidence="4 12">4-hydroxy-tetrahydrodipicolinate synthase</fullName>
        <shortName evidence="12">HTPA synthase</shortName>
        <ecNumber evidence="4 12">4.3.3.7</ecNumber>
    </recommendedName>
</protein>
<evidence type="ECO:0000256" key="14">
    <source>
        <dbReference type="PIRSR" id="PIRSR001365-1"/>
    </source>
</evidence>
<dbReference type="InterPro" id="IPR013785">
    <property type="entry name" value="Aldolase_TIM"/>
</dbReference>
<feature type="site" description="Part of a proton relay during catalysis" evidence="12">
    <location>
        <position position="112"/>
    </location>
</feature>
<dbReference type="PANTHER" id="PTHR12128">
    <property type="entry name" value="DIHYDRODIPICOLINATE SYNTHASE"/>
    <property type="match status" value="1"/>
</dbReference>
<comment type="pathway">
    <text evidence="2 12">Amino-acid biosynthesis; L-lysine biosynthesis via DAP pathway; (S)-tetrahydrodipicolinate from L-aspartate: step 3/4.</text>
</comment>
<dbReference type="AlphaFoldDB" id="A0A1I3IBR9"/>
<comment type="catalytic activity">
    <reaction evidence="11 12">
        <text>L-aspartate 4-semialdehyde + pyruvate = (2S,4S)-4-hydroxy-2,3,4,5-tetrahydrodipicolinate + H2O + H(+)</text>
        <dbReference type="Rhea" id="RHEA:34171"/>
        <dbReference type="ChEBI" id="CHEBI:15361"/>
        <dbReference type="ChEBI" id="CHEBI:15377"/>
        <dbReference type="ChEBI" id="CHEBI:15378"/>
        <dbReference type="ChEBI" id="CHEBI:67139"/>
        <dbReference type="ChEBI" id="CHEBI:537519"/>
        <dbReference type="EC" id="4.3.3.7"/>
    </reaction>
</comment>
<feature type="active site" description="Proton donor/acceptor" evidence="12 14">
    <location>
        <position position="138"/>
    </location>
</feature>
<keyword evidence="5 12" id="KW-0963">Cytoplasm</keyword>
<name>A0A1I3IBR9_9PLAN</name>
<dbReference type="Gene3D" id="3.20.20.70">
    <property type="entry name" value="Aldolase class I"/>
    <property type="match status" value="1"/>
</dbReference>
<feature type="binding site" evidence="12 15">
    <location>
        <position position="206"/>
    </location>
    <ligand>
        <name>pyruvate</name>
        <dbReference type="ChEBI" id="CHEBI:15361"/>
    </ligand>
</feature>
<dbReference type="GO" id="GO:0009089">
    <property type="term" value="P:lysine biosynthetic process via diaminopimelate"/>
    <property type="evidence" value="ECO:0007669"/>
    <property type="project" value="UniProtKB-UniRule"/>
</dbReference>
<proteinExistence type="inferred from homology"/>
<keyword evidence="9 12" id="KW-0456">Lyase</keyword>
<evidence type="ECO:0000256" key="13">
    <source>
        <dbReference type="PIRNR" id="PIRNR001365"/>
    </source>
</evidence>
<evidence type="ECO:0000313" key="17">
    <source>
        <dbReference type="Proteomes" id="UP000199518"/>
    </source>
</evidence>
<evidence type="ECO:0000313" key="16">
    <source>
        <dbReference type="EMBL" id="SFI45465.1"/>
    </source>
</evidence>
<dbReference type="PRINTS" id="PR00146">
    <property type="entry name" value="DHPICSNTHASE"/>
</dbReference>
<dbReference type="RefSeq" id="WP_092050728.1">
    <property type="nucleotide sequence ID" value="NZ_FOQD01000009.1"/>
</dbReference>
<gene>
    <name evidence="12" type="primary">dapA</name>
    <name evidence="16" type="ORF">SAMN05421753_10956</name>
</gene>
<evidence type="ECO:0000256" key="3">
    <source>
        <dbReference type="ARBA" id="ARBA00007592"/>
    </source>
</evidence>
<keyword evidence="8 12" id="KW-0457">Lysine biosynthesis</keyword>
<dbReference type="GO" id="GO:0019877">
    <property type="term" value="P:diaminopimelate biosynthetic process"/>
    <property type="evidence" value="ECO:0007669"/>
    <property type="project" value="UniProtKB-UniRule"/>
</dbReference>
<evidence type="ECO:0000256" key="1">
    <source>
        <dbReference type="ARBA" id="ARBA00003294"/>
    </source>
</evidence>
<dbReference type="CDD" id="cd00950">
    <property type="entry name" value="DHDPS"/>
    <property type="match status" value="1"/>
</dbReference>
<dbReference type="GO" id="GO:0005829">
    <property type="term" value="C:cytosol"/>
    <property type="evidence" value="ECO:0007669"/>
    <property type="project" value="TreeGrafter"/>
</dbReference>
<accession>A0A1I3IBR9</accession>
<evidence type="ECO:0000256" key="2">
    <source>
        <dbReference type="ARBA" id="ARBA00005120"/>
    </source>
</evidence>
<evidence type="ECO:0000256" key="5">
    <source>
        <dbReference type="ARBA" id="ARBA00022490"/>
    </source>
</evidence>
<keyword evidence="6 12" id="KW-0028">Amino-acid biosynthesis</keyword>
<dbReference type="EMBL" id="FOQD01000009">
    <property type="protein sequence ID" value="SFI45465.1"/>
    <property type="molecule type" value="Genomic_DNA"/>
</dbReference>
<dbReference type="Pfam" id="PF00701">
    <property type="entry name" value="DHDPS"/>
    <property type="match status" value="1"/>
</dbReference>
<dbReference type="SUPFAM" id="SSF51569">
    <property type="entry name" value="Aldolase"/>
    <property type="match status" value="1"/>
</dbReference>
<comment type="function">
    <text evidence="1 12">Catalyzes the condensation of (S)-aspartate-beta-semialdehyde [(S)-ASA] and pyruvate to 4-hydroxy-tetrahydrodipicolinate (HTPA).</text>
</comment>
<dbReference type="NCBIfam" id="TIGR00674">
    <property type="entry name" value="dapA"/>
    <property type="match status" value="1"/>
</dbReference>
<dbReference type="SMART" id="SM01130">
    <property type="entry name" value="DHDPS"/>
    <property type="match status" value="1"/>
</dbReference>
<evidence type="ECO:0000256" key="15">
    <source>
        <dbReference type="PIRSR" id="PIRSR001365-2"/>
    </source>
</evidence>
<feature type="binding site" evidence="12 15">
    <location>
        <position position="50"/>
    </location>
    <ligand>
        <name>pyruvate</name>
        <dbReference type="ChEBI" id="CHEBI:15361"/>
    </ligand>
</feature>
<organism evidence="16 17">
    <name type="scientific">Planctomicrobium piriforme</name>
    <dbReference type="NCBI Taxonomy" id="1576369"/>
    <lineage>
        <taxon>Bacteria</taxon>
        <taxon>Pseudomonadati</taxon>
        <taxon>Planctomycetota</taxon>
        <taxon>Planctomycetia</taxon>
        <taxon>Planctomycetales</taxon>
        <taxon>Planctomycetaceae</taxon>
        <taxon>Planctomicrobium</taxon>
    </lineage>
</organism>
<comment type="similarity">
    <text evidence="3 12 13">Belongs to the DapA family.</text>
</comment>
<dbReference type="UniPathway" id="UPA00034">
    <property type="reaction ID" value="UER00017"/>
</dbReference>
<evidence type="ECO:0000256" key="8">
    <source>
        <dbReference type="ARBA" id="ARBA00023154"/>
    </source>
</evidence>
<dbReference type="HAMAP" id="MF_00418">
    <property type="entry name" value="DapA"/>
    <property type="match status" value="1"/>
</dbReference>
<sequence>MARKGEQFAGLTVALVTPFRNGDVDEAALRKLVDWHVEMGTNCVCPCGTTGESPTLSHDEHERVIALVCEQAAGRIKVMAGTGSNSTREAIRLTARAEESGADGALMVAPYYNKPMQDGFYQHFKAVAEAVDLPIVLYNIPGRTAKNMEPDTICKLAELKTIVAIKEATGSLDQASQILNGSNLTLLSGDDSLTLPLMSVGGSGVVSVAGNIVPKDVLAMIAAWREGNIAQAQKMHHKLFPLCRDMLGLATNPIPLKGAMQLLGRDTGEVRLPLTPLSEGDMTKLRQTLKTYGLLSS</sequence>
<comment type="subcellular location">
    <subcellularLocation>
        <location evidence="12">Cytoplasm</location>
    </subcellularLocation>
</comment>
<evidence type="ECO:0000256" key="7">
    <source>
        <dbReference type="ARBA" id="ARBA00022915"/>
    </source>
</evidence>
<evidence type="ECO:0000256" key="4">
    <source>
        <dbReference type="ARBA" id="ARBA00012086"/>
    </source>
</evidence>
<reference evidence="17" key="1">
    <citation type="submission" date="2016-10" db="EMBL/GenBank/DDBJ databases">
        <authorList>
            <person name="Varghese N."/>
            <person name="Submissions S."/>
        </authorList>
    </citation>
    <scope>NUCLEOTIDE SEQUENCE [LARGE SCALE GENOMIC DNA]</scope>
    <source>
        <strain evidence="17">DSM 26348</strain>
    </source>
</reference>
<keyword evidence="10 12" id="KW-0704">Schiff base</keyword>
<evidence type="ECO:0000256" key="9">
    <source>
        <dbReference type="ARBA" id="ARBA00023239"/>
    </source>
</evidence>
<dbReference type="InterPro" id="IPR005263">
    <property type="entry name" value="DapA"/>
</dbReference>
<dbReference type="Proteomes" id="UP000199518">
    <property type="component" value="Unassembled WGS sequence"/>
</dbReference>
<dbReference type="InterPro" id="IPR020625">
    <property type="entry name" value="Schiff_base-form_aldolases_AS"/>
</dbReference>
<evidence type="ECO:0000256" key="6">
    <source>
        <dbReference type="ARBA" id="ARBA00022605"/>
    </source>
</evidence>
<dbReference type="EC" id="4.3.3.7" evidence="4 12"/>
<dbReference type="PROSITE" id="PS00666">
    <property type="entry name" value="DHDPS_2"/>
    <property type="match status" value="1"/>
</dbReference>
<dbReference type="GO" id="GO:0008840">
    <property type="term" value="F:4-hydroxy-tetrahydrodipicolinate synthase activity"/>
    <property type="evidence" value="ECO:0007669"/>
    <property type="project" value="UniProtKB-UniRule"/>
</dbReference>
<dbReference type="PANTHER" id="PTHR12128:SF66">
    <property type="entry name" value="4-HYDROXY-2-OXOGLUTARATE ALDOLASE, MITOCHONDRIAL"/>
    <property type="match status" value="1"/>
</dbReference>
<keyword evidence="17" id="KW-1185">Reference proteome</keyword>